<dbReference type="RefSeq" id="WP_189354755.1">
    <property type="nucleotide sequence ID" value="NZ_BMYP01000057.1"/>
</dbReference>
<gene>
    <name evidence="6" type="ORF">GCM10011419_28190</name>
</gene>
<evidence type="ECO:0000313" key="6">
    <source>
        <dbReference type="EMBL" id="GHD81728.1"/>
    </source>
</evidence>
<dbReference type="SUPFAM" id="SSF46785">
    <property type="entry name" value="Winged helix' DNA-binding domain"/>
    <property type="match status" value="1"/>
</dbReference>
<proteinExistence type="inferred from homology"/>
<keyword evidence="4" id="KW-0804">Transcription</keyword>
<protein>
    <submittedName>
        <fullName evidence="6">LysR family transcriptional regulator</fullName>
    </submittedName>
</protein>
<dbReference type="Gene3D" id="3.40.190.290">
    <property type="match status" value="1"/>
</dbReference>
<dbReference type="PRINTS" id="PR00039">
    <property type="entry name" value="HTHLYSR"/>
</dbReference>
<evidence type="ECO:0000256" key="3">
    <source>
        <dbReference type="ARBA" id="ARBA00023125"/>
    </source>
</evidence>
<comment type="similarity">
    <text evidence="1">Belongs to the LysR transcriptional regulatory family.</text>
</comment>
<dbReference type="InterPro" id="IPR050950">
    <property type="entry name" value="HTH-type_LysR_regulators"/>
</dbReference>
<sequence length="300" mass="33420">MDIKALRYFTELVRQQNFTRAAEALFVTQPTISKMVKQLEDEIGSPLLVREGKSFHLTDAGRVVYQRGQDVLAAQQRLNSQLAELVDLSRGELVVGLPPMTGGAFFAPVVGAFRDRYPNVELKMVEDGARAIESSVRNGMLEIGAAVLPVDNSIFESLSLVRDRMCLVAPFGSPWHGMSGVTLLDIADRPLVFYPEDFSLSARITDAFRLLGKSVHIAGRSAHWDFIAAMVEARLGIALLPEVVTRHLEPHRFDVVPVDEARIIWHIGLIWKKDTYLSHAARAWISLTRELLLEPAHDAT</sequence>
<reference evidence="7" key="1">
    <citation type="journal article" date="2019" name="Int. J. Syst. Evol. Microbiol.">
        <title>The Global Catalogue of Microorganisms (GCM) 10K type strain sequencing project: providing services to taxonomists for standard genome sequencing and annotation.</title>
        <authorList>
            <consortium name="The Broad Institute Genomics Platform"/>
            <consortium name="The Broad Institute Genome Sequencing Center for Infectious Disease"/>
            <person name="Wu L."/>
            <person name="Ma J."/>
        </authorList>
    </citation>
    <scope>NUCLEOTIDE SEQUENCE [LARGE SCALE GENOMIC DNA]</scope>
    <source>
        <strain evidence="7">KCTC 23713</strain>
    </source>
</reference>
<organism evidence="6 7">
    <name type="scientific">Vogesella fluminis</name>
    <dbReference type="NCBI Taxonomy" id="1069161"/>
    <lineage>
        <taxon>Bacteria</taxon>
        <taxon>Pseudomonadati</taxon>
        <taxon>Pseudomonadota</taxon>
        <taxon>Betaproteobacteria</taxon>
        <taxon>Neisseriales</taxon>
        <taxon>Chromobacteriaceae</taxon>
        <taxon>Vogesella</taxon>
    </lineage>
</organism>
<evidence type="ECO:0000256" key="1">
    <source>
        <dbReference type="ARBA" id="ARBA00009437"/>
    </source>
</evidence>
<accession>A0ABQ3HEI5</accession>
<dbReference type="InterPro" id="IPR036390">
    <property type="entry name" value="WH_DNA-bd_sf"/>
</dbReference>
<keyword evidence="3" id="KW-0238">DNA-binding</keyword>
<dbReference type="SUPFAM" id="SSF53850">
    <property type="entry name" value="Periplasmic binding protein-like II"/>
    <property type="match status" value="1"/>
</dbReference>
<dbReference type="Pfam" id="PF00126">
    <property type="entry name" value="HTH_1"/>
    <property type="match status" value="1"/>
</dbReference>
<evidence type="ECO:0000256" key="4">
    <source>
        <dbReference type="ARBA" id="ARBA00023163"/>
    </source>
</evidence>
<dbReference type="PANTHER" id="PTHR30419:SF8">
    <property type="entry name" value="NITROGEN ASSIMILATION TRANSCRIPTIONAL ACTIVATOR-RELATED"/>
    <property type="match status" value="1"/>
</dbReference>
<dbReference type="EMBL" id="BMYP01000057">
    <property type="protein sequence ID" value="GHD81728.1"/>
    <property type="molecule type" value="Genomic_DNA"/>
</dbReference>
<feature type="domain" description="HTH lysR-type" evidence="5">
    <location>
        <begin position="1"/>
        <end position="58"/>
    </location>
</feature>
<evidence type="ECO:0000313" key="7">
    <source>
        <dbReference type="Proteomes" id="UP000662678"/>
    </source>
</evidence>
<dbReference type="Proteomes" id="UP000662678">
    <property type="component" value="Unassembled WGS sequence"/>
</dbReference>
<evidence type="ECO:0000259" key="5">
    <source>
        <dbReference type="PROSITE" id="PS50931"/>
    </source>
</evidence>
<keyword evidence="7" id="KW-1185">Reference proteome</keyword>
<dbReference type="InterPro" id="IPR036388">
    <property type="entry name" value="WH-like_DNA-bd_sf"/>
</dbReference>
<name>A0ABQ3HEI5_9NEIS</name>
<dbReference type="InterPro" id="IPR005119">
    <property type="entry name" value="LysR_subst-bd"/>
</dbReference>
<comment type="caution">
    <text evidence="6">The sequence shown here is derived from an EMBL/GenBank/DDBJ whole genome shotgun (WGS) entry which is preliminary data.</text>
</comment>
<dbReference type="CDD" id="cd08438">
    <property type="entry name" value="PBP2_CidR"/>
    <property type="match status" value="1"/>
</dbReference>
<evidence type="ECO:0000256" key="2">
    <source>
        <dbReference type="ARBA" id="ARBA00023015"/>
    </source>
</evidence>
<dbReference type="InterPro" id="IPR000847">
    <property type="entry name" value="LysR_HTH_N"/>
</dbReference>
<keyword evidence="2" id="KW-0805">Transcription regulation</keyword>
<dbReference type="Gene3D" id="1.10.10.10">
    <property type="entry name" value="Winged helix-like DNA-binding domain superfamily/Winged helix DNA-binding domain"/>
    <property type="match status" value="1"/>
</dbReference>
<dbReference type="Pfam" id="PF03466">
    <property type="entry name" value="LysR_substrate"/>
    <property type="match status" value="1"/>
</dbReference>
<dbReference type="PANTHER" id="PTHR30419">
    <property type="entry name" value="HTH-TYPE TRANSCRIPTIONAL REGULATOR YBHD"/>
    <property type="match status" value="1"/>
</dbReference>
<dbReference type="PROSITE" id="PS50931">
    <property type="entry name" value="HTH_LYSR"/>
    <property type="match status" value="1"/>
</dbReference>